<protein>
    <recommendedName>
        <fullName evidence="2">C2H2-type domain-containing protein</fullName>
    </recommendedName>
</protein>
<feature type="domain" description="C2H2-type" evidence="2">
    <location>
        <begin position="238"/>
        <end position="265"/>
    </location>
</feature>
<organism evidence="3 4">
    <name type="scientific">Tegillarca granosa</name>
    <name type="common">Malaysian cockle</name>
    <name type="synonym">Anadara granosa</name>
    <dbReference type="NCBI Taxonomy" id="220873"/>
    <lineage>
        <taxon>Eukaryota</taxon>
        <taxon>Metazoa</taxon>
        <taxon>Spiralia</taxon>
        <taxon>Lophotrochozoa</taxon>
        <taxon>Mollusca</taxon>
        <taxon>Bivalvia</taxon>
        <taxon>Autobranchia</taxon>
        <taxon>Pteriomorphia</taxon>
        <taxon>Arcoida</taxon>
        <taxon>Arcoidea</taxon>
        <taxon>Arcidae</taxon>
        <taxon>Tegillarca</taxon>
    </lineage>
</organism>
<reference evidence="3 4" key="1">
    <citation type="submission" date="2022-12" db="EMBL/GenBank/DDBJ databases">
        <title>Chromosome-level genome of Tegillarca granosa.</title>
        <authorList>
            <person name="Kim J."/>
        </authorList>
    </citation>
    <scope>NUCLEOTIDE SEQUENCE [LARGE SCALE GENOMIC DNA]</scope>
    <source>
        <strain evidence="3">Teg-2019</strain>
        <tissue evidence="3">Adductor muscle</tissue>
    </source>
</reference>
<evidence type="ECO:0000313" key="3">
    <source>
        <dbReference type="EMBL" id="KAJ8310173.1"/>
    </source>
</evidence>
<gene>
    <name evidence="3" type="ORF">KUTeg_012038</name>
</gene>
<dbReference type="PANTHER" id="PTHR33206">
    <property type="entry name" value="PROTEIN CBG10425"/>
    <property type="match status" value="1"/>
</dbReference>
<name>A0ABQ9EYE8_TEGGR</name>
<keyword evidence="1" id="KW-0479">Metal-binding</keyword>
<dbReference type="InterPro" id="IPR013087">
    <property type="entry name" value="Znf_C2H2_type"/>
</dbReference>
<keyword evidence="1" id="KW-0862">Zinc</keyword>
<keyword evidence="4" id="KW-1185">Reference proteome</keyword>
<proteinExistence type="predicted"/>
<evidence type="ECO:0000313" key="4">
    <source>
        <dbReference type="Proteomes" id="UP001217089"/>
    </source>
</evidence>
<evidence type="ECO:0000256" key="1">
    <source>
        <dbReference type="PROSITE-ProRule" id="PRU00042"/>
    </source>
</evidence>
<accession>A0ABQ9EYE8</accession>
<dbReference type="Proteomes" id="UP001217089">
    <property type="component" value="Unassembled WGS sequence"/>
</dbReference>
<dbReference type="PROSITE" id="PS50157">
    <property type="entry name" value="ZINC_FINGER_C2H2_2"/>
    <property type="match status" value="1"/>
</dbReference>
<evidence type="ECO:0000259" key="2">
    <source>
        <dbReference type="PROSITE" id="PS50157"/>
    </source>
</evidence>
<dbReference type="EMBL" id="JARBDR010000640">
    <property type="protein sequence ID" value="KAJ8310173.1"/>
    <property type="molecule type" value="Genomic_DNA"/>
</dbReference>
<comment type="caution">
    <text evidence="3">The sequence shown here is derived from an EMBL/GenBank/DDBJ whole genome shotgun (WGS) entry which is preliminary data.</text>
</comment>
<sequence>MHFVSDIYEEQQYAFRLNLVFGVILQNRETGEYRYFAPYSNFEVLEDPVFISRRLDLRKLQRILHRNDIMTTILANRPDTKWIPVLLCNIIFRVTTTNYTVGGGQTLPDYIRDKRSIYSLVVDVNTRKLYEDNLCAFRCSALHKGYAINAIEKPAQEMFKQWCNFKKSNKKFHGVAYEEFPDFESFFKVNMEVYSLQEDDSCRSIYKSRCRFDSTMYVNLYENHLSYIKSFPQFANKFQCSICERHFDQFHNLRQHQKVCTNKTKYIHPGKFYKMPATLFEKLEEFGITVPLEERNFPWFICYDFESILENVELQQTTNLQWTRKHVPISVSICSNVPEHTEPMCIIDSNQNQLVKSMVEKMVDIAVNVKKLAIDKWSWVDKAITDKIHKYKCVEQESDSDEDEEIE</sequence>
<keyword evidence="1" id="KW-0863">Zinc-finger</keyword>
<dbReference type="PANTHER" id="PTHR33206:SF1">
    <property type="entry name" value="DNA-DIRECTED DNA POLYMERASE"/>
    <property type="match status" value="1"/>
</dbReference>